<evidence type="ECO:0000313" key="5">
    <source>
        <dbReference type="Proteomes" id="UP000821853"/>
    </source>
</evidence>
<comment type="caution">
    <text evidence="4">The sequence shown here is derived from an EMBL/GenBank/DDBJ whole genome shotgun (WGS) entry which is preliminary data.</text>
</comment>
<dbReference type="SUPFAM" id="SSF52540">
    <property type="entry name" value="P-loop containing nucleoside triphosphate hydrolases"/>
    <property type="match status" value="1"/>
</dbReference>
<evidence type="ECO:0000313" key="4">
    <source>
        <dbReference type="EMBL" id="KAH9381549.1"/>
    </source>
</evidence>
<evidence type="ECO:0000256" key="1">
    <source>
        <dbReference type="ARBA" id="ARBA00005771"/>
    </source>
</evidence>
<comment type="similarity">
    <text evidence="1">Belongs to the sulfotransferase 1 family.</text>
</comment>
<sequence>MIERERPYCRTVDGHRLPGSFSEEVYRSGLRYRPDQGDVVLDTFPKSGTHWVAGILKAAYQVCRGVTPRSVFLEKLGIEAIENCPRPRIVCTHLPFHLVPFSSAAKYIYVIRNPKDCCVSFYHHTKTIPAYK</sequence>
<keyword evidence="2" id="KW-0808">Transferase</keyword>
<dbReference type="GO" id="GO:0008146">
    <property type="term" value="F:sulfotransferase activity"/>
    <property type="evidence" value="ECO:0007669"/>
    <property type="project" value="InterPro"/>
</dbReference>
<protein>
    <recommendedName>
        <fullName evidence="3">Sulfotransferase domain-containing protein</fullName>
    </recommendedName>
</protein>
<dbReference type="Pfam" id="PF00685">
    <property type="entry name" value="Sulfotransfer_1"/>
    <property type="match status" value="1"/>
</dbReference>
<organism evidence="4 5">
    <name type="scientific">Haemaphysalis longicornis</name>
    <name type="common">Bush tick</name>
    <dbReference type="NCBI Taxonomy" id="44386"/>
    <lineage>
        <taxon>Eukaryota</taxon>
        <taxon>Metazoa</taxon>
        <taxon>Ecdysozoa</taxon>
        <taxon>Arthropoda</taxon>
        <taxon>Chelicerata</taxon>
        <taxon>Arachnida</taxon>
        <taxon>Acari</taxon>
        <taxon>Parasitiformes</taxon>
        <taxon>Ixodida</taxon>
        <taxon>Ixodoidea</taxon>
        <taxon>Ixodidae</taxon>
        <taxon>Haemaphysalinae</taxon>
        <taxon>Haemaphysalis</taxon>
    </lineage>
</organism>
<dbReference type="AlphaFoldDB" id="A0A9J6H1N6"/>
<dbReference type="InterPro" id="IPR027417">
    <property type="entry name" value="P-loop_NTPase"/>
</dbReference>
<dbReference type="OrthoDB" id="205623at2759"/>
<accession>A0A9J6H1N6</accession>
<reference evidence="4 5" key="1">
    <citation type="journal article" date="2020" name="Cell">
        <title>Large-Scale Comparative Analyses of Tick Genomes Elucidate Their Genetic Diversity and Vector Capacities.</title>
        <authorList>
            <consortium name="Tick Genome and Microbiome Consortium (TIGMIC)"/>
            <person name="Jia N."/>
            <person name="Wang J."/>
            <person name="Shi W."/>
            <person name="Du L."/>
            <person name="Sun Y."/>
            <person name="Zhan W."/>
            <person name="Jiang J.F."/>
            <person name="Wang Q."/>
            <person name="Zhang B."/>
            <person name="Ji P."/>
            <person name="Bell-Sakyi L."/>
            <person name="Cui X.M."/>
            <person name="Yuan T.T."/>
            <person name="Jiang B.G."/>
            <person name="Yang W.F."/>
            <person name="Lam T.T."/>
            <person name="Chang Q.C."/>
            <person name="Ding S.J."/>
            <person name="Wang X.J."/>
            <person name="Zhu J.G."/>
            <person name="Ruan X.D."/>
            <person name="Zhao L."/>
            <person name="Wei J.T."/>
            <person name="Ye R.Z."/>
            <person name="Que T.C."/>
            <person name="Du C.H."/>
            <person name="Zhou Y.H."/>
            <person name="Cheng J.X."/>
            <person name="Dai P.F."/>
            <person name="Guo W.B."/>
            <person name="Han X.H."/>
            <person name="Huang E.J."/>
            <person name="Li L.F."/>
            <person name="Wei W."/>
            <person name="Gao Y.C."/>
            <person name="Liu J.Z."/>
            <person name="Shao H.Z."/>
            <person name="Wang X."/>
            <person name="Wang C.C."/>
            <person name="Yang T.C."/>
            <person name="Huo Q.B."/>
            <person name="Li W."/>
            <person name="Chen H.Y."/>
            <person name="Chen S.E."/>
            <person name="Zhou L.G."/>
            <person name="Ni X.B."/>
            <person name="Tian J.H."/>
            <person name="Sheng Y."/>
            <person name="Liu T."/>
            <person name="Pan Y.S."/>
            <person name="Xia L.Y."/>
            <person name="Li J."/>
            <person name="Zhao F."/>
            <person name="Cao W.C."/>
        </authorList>
    </citation>
    <scope>NUCLEOTIDE SEQUENCE [LARGE SCALE GENOMIC DNA]</scope>
    <source>
        <strain evidence="4">HaeL-2018</strain>
    </source>
</reference>
<name>A0A9J6H1N6_HAELO</name>
<evidence type="ECO:0000259" key="3">
    <source>
        <dbReference type="Pfam" id="PF00685"/>
    </source>
</evidence>
<dbReference type="InterPro" id="IPR000863">
    <property type="entry name" value="Sulfotransferase_dom"/>
</dbReference>
<keyword evidence="5" id="KW-1185">Reference proteome</keyword>
<dbReference type="Gene3D" id="3.40.50.300">
    <property type="entry name" value="P-loop containing nucleotide triphosphate hydrolases"/>
    <property type="match status" value="1"/>
</dbReference>
<proteinExistence type="inferred from homology"/>
<gene>
    <name evidence="4" type="ORF">HPB48_005476</name>
</gene>
<evidence type="ECO:0000256" key="2">
    <source>
        <dbReference type="ARBA" id="ARBA00022679"/>
    </source>
</evidence>
<feature type="domain" description="Sulfotransferase" evidence="3">
    <location>
        <begin position="37"/>
        <end position="127"/>
    </location>
</feature>
<dbReference type="EMBL" id="JABSTR010000011">
    <property type="protein sequence ID" value="KAH9381549.1"/>
    <property type="molecule type" value="Genomic_DNA"/>
</dbReference>
<dbReference type="OMA" id="SEYIYIA"/>
<dbReference type="PANTHER" id="PTHR11783">
    <property type="entry name" value="SULFOTRANSFERASE SULT"/>
    <property type="match status" value="1"/>
</dbReference>
<dbReference type="VEuPathDB" id="VectorBase:HLOH_048310"/>
<dbReference type="Proteomes" id="UP000821853">
    <property type="component" value="Chromosome 9"/>
</dbReference>